<dbReference type="InParanoid" id="A0A0C2Z2S3"/>
<reference evidence="2" key="2">
    <citation type="submission" date="2015-01" db="EMBL/GenBank/DDBJ databases">
        <title>Evolutionary Origins and Diversification of the Mycorrhizal Mutualists.</title>
        <authorList>
            <consortium name="DOE Joint Genome Institute"/>
            <consortium name="Mycorrhizal Genomics Consortium"/>
            <person name="Kohler A."/>
            <person name="Kuo A."/>
            <person name="Nagy L.G."/>
            <person name="Floudas D."/>
            <person name="Copeland A."/>
            <person name="Barry K.W."/>
            <person name="Cichocki N."/>
            <person name="Veneault-Fourrey C."/>
            <person name="LaButti K."/>
            <person name="Lindquist E.A."/>
            <person name="Lipzen A."/>
            <person name="Lundell T."/>
            <person name="Morin E."/>
            <person name="Murat C."/>
            <person name="Riley R."/>
            <person name="Ohm R."/>
            <person name="Sun H."/>
            <person name="Tunlid A."/>
            <person name="Henrissat B."/>
            <person name="Grigoriev I.V."/>
            <person name="Hibbett D.S."/>
            <person name="Martin F."/>
        </authorList>
    </citation>
    <scope>NUCLEOTIDE SEQUENCE [LARGE SCALE GENOMIC DNA]</scope>
    <source>
        <strain evidence="2">Foug A</strain>
    </source>
</reference>
<gene>
    <name evidence="1" type="ORF">SCLCIDRAFT_45514</name>
</gene>
<evidence type="ECO:0000313" key="2">
    <source>
        <dbReference type="Proteomes" id="UP000053989"/>
    </source>
</evidence>
<dbReference type="EMBL" id="KN822122">
    <property type="protein sequence ID" value="KIM56163.1"/>
    <property type="molecule type" value="Genomic_DNA"/>
</dbReference>
<dbReference type="InterPro" id="IPR041078">
    <property type="entry name" value="Plavaka"/>
</dbReference>
<feature type="non-terminal residue" evidence="1">
    <location>
        <position position="1"/>
    </location>
</feature>
<name>A0A0C2Z2S3_9AGAM</name>
<dbReference type="AlphaFoldDB" id="A0A0C2Z2S3"/>
<protein>
    <submittedName>
        <fullName evidence="1">Uncharacterized protein</fullName>
    </submittedName>
</protein>
<dbReference type="HOGENOM" id="CLU_006344_2_0_1"/>
<dbReference type="OrthoDB" id="2803297at2759"/>
<reference evidence="1 2" key="1">
    <citation type="submission" date="2014-04" db="EMBL/GenBank/DDBJ databases">
        <authorList>
            <consortium name="DOE Joint Genome Institute"/>
            <person name="Kuo A."/>
            <person name="Kohler A."/>
            <person name="Nagy L.G."/>
            <person name="Floudas D."/>
            <person name="Copeland A."/>
            <person name="Barry K.W."/>
            <person name="Cichocki N."/>
            <person name="Veneault-Fourrey C."/>
            <person name="LaButti K."/>
            <person name="Lindquist E.A."/>
            <person name="Lipzen A."/>
            <person name="Lundell T."/>
            <person name="Morin E."/>
            <person name="Murat C."/>
            <person name="Sun H."/>
            <person name="Tunlid A."/>
            <person name="Henrissat B."/>
            <person name="Grigoriev I.V."/>
            <person name="Hibbett D.S."/>
            <person name="Martin F."/>
            <person name="Nordberg H.P."/>
            <person name="Cantor M.N."/>
            <person name="Hua S.X."/>
        </authorList>
    </citation>
    <scope>NUCLEOTIDE SEQUENCE [LARGE SCALE GENOMIC DNA]</scope>
    <source>
        <strain evidence="1 2">Foug A</strain>
    </source>
</reference>
<organism evidence="1 2">
    <name type="scientific">Scleroderma citrinum Foug A</name>
    <dbReference type="NCBI Taxonomy" id="1036808"/>
    <lineage>
        <taxon>Eukaryota</taxon>
        <taxon>Fungi</taxon>
        <taxon>Dikarya</taxon>
        <taxon>Basidiomycota</taxon>
        <taxon>Agaricomycotina</taxon>
        <taxon>Agaricomycetes</taxon>
        <taxon>Agaricomycetidae</taxon>
        <taxon>Boletales</taxon>
        <taxon>Sclerodermatineae</taxon>
        <taxon>Sclerodermataceae</taxon>
        <taxon>Scleroderma</taxon>
    </lineage>
</organism>
<keyword evidence="2" id="KW-1185">Reference proteome</keyword>
<dbReference type="Pfam" id="PF18759">
    <property type="entry name" value="Plavaka"/>
    <property type="match status" value="1"/>
</dbReference>
<sequence>IEHFPGASQSYPSGKMFMDQFFSDKHSELHNENLFYPFTSQEDWQVASWLLRSHLSMAAIDSFLSLDLIKQLLLSFQTVRELHLCAELLPSGPRWHSQVIHPHHPIKRPVTLFYRDPIECLQSLLSHPFFKRHIDFIPRRVWSTAAQLSHIYDEWLMGDHVWNLQASCSPPDIDLPVGGTLLGVVLSLDKTNISIMSGNHMAHPLLLSLANIAMDVHSKGSLHGHLLLALLPVPSFVHKKSCVRSLLSDQLLHHCLDLVLTPLKIAAATGVMMNDLHGNLRYCFTPLVGYIVDMPEQILLACTSLKVSPMSTATYKEFGDNKRHDPRTAGHTLNAIGELCAQADPDDFSPFLKAAKSYRLNGVHEPFWRNGPLSDPDKFL</sequence>
<proteinExistence type="predicted"/>
<dbReference type="Proteomes" id="UP000053989">
    <property type="component" value="Unassembled WGS sequence"/>
</dbReference>
<feature type="non-terminal residue" evidence="1">
    <location>
        <position position="380"/>
    </location>
</feature>
<accession>A0A0C2Z2S3</accession>
<evidence type="ECO:0000313" key="1">
    <source>
        <dbReference type="EMBL" id="KIM56163.1"/>
    </source>
</evidence>